<keyword evidence="6" id="KW-0223">Dioxygenase</keyword>
<dbReference type="InterPro" id="IPR051559">
    <property type="entry name" value="HIF_prolyl_hydroxylases"/>
</dbReference>
<dbReference type="GO" id="GO:0160082">
    <property type="term" value="F:hypoxia-inducible factor-proline dioxygenase activity"/>
    <property type="evidence" value="ECO:0007669"/>
    <property type="project" value="UniProtKB-EC"/>
</dbReference>
<dbReference type="SUPFAM" id="SSF144232">
    <property type="entry name" value="HIT/MYND zinc finger-like"/>
    <property type="match status" value="1"/>
</dbReference>
<dbReference type="InParanoid" id="A0A6J0BEA0"/>
<dbReference type="PROSITE" id="PS50865">
    <property type="entry name" value="ZF_MYND_2"/>
    <property type="match status" value="1"/>
</dbReference>
<dbReference type="GO" id="GO:0071456">
    <property type="term" value="P:cellular response to hypoxia"/>
    <property type="evidence" value="ECO:0007669"/>
    <property type="project" value="TreeGrafter"/>
</dbReference>
<evidence type="ECO:0000313" key="16">
    <source>
        <dbReference type="RefSeq" id="XP_015513214.2"/>
    </source>
</evidence>
<dbReference type="AlphaFoldDB" id="A0A6J0BEA0"/>
<keyword evidence="5" id="KW-0847">Vitamin C</keyword>
<protein>
    <recommendedName>
        <fullName evidence="9">hypoxia-inducible factor-proline dioxygenase</fullName>
        <ecNumber evidence="9">1.14.11.29</ecNumber>
    </recommendedName>
</protein>
<dbReference type="GO" id="GO:0031418">
    <property type="term" value="F:L-ascorbic acid binding"/>
    <property type="evidence" value="ECO:0007669"/>
    <property type="project" value="UniProtKB-KW"/>
</dbReference>
<evidence type="ECO:0000256" key="6">
    <source>
        <dbReference type="ARBA" id="ARBA00022964"/>
    </source>
</evidence>
<evidence type="ECO:0000313" key="15">
    <source>
        <dbReference type="Proteomes" id="UP000829291"/>
    </source>
</evidence>
<dbReference type="OrthoDB" id="76265at2759"/>
<dbReference type="PANTHER" id="PTHR12907">
    <property type="entry name" value="EGL NINE HOMOLOG-RELATED"/>
    <property type="match status" value="1"/>
</dbReference>
<reference evidence="16" key="1">
    <citation type="submission" date="2025-08" db="UniProtKB">
        <authorList>
            <consortium name="RefSeq"/>
        </authorList>
    </citation>
    <scope>IDENTIFICATION</scope>
    <source>
        <tissue evidence="16">Thorax and Abdomen</tissue>
    </source>
</reference>
<dbReference type="GO" id="GO:0008198">
    <property type="term" value="F:ferrous iron binding"/>
    <property type="evidence" value="ECO:0007669"/>
    <property type="project" value="TreeGrafter"/>
</dbReference>
<comment type="cofactor">
    <cofactor evidence="1">
        <name>L-ascorbate</name>
        <dbReference type="ChEBI" id="CHEBI:38290"/>
    </cofactor>
</comment>
<dbReference type="Gene3D" id="2.60.120.620">
    <property type="entry name" value="q2cbj1_9rhob like domain"/>
    <property type="match status" value="1"/>
</dbReference>
<proteinExistence type="predicted"/>
<dbReference type="RefSeq" id="XP_015513214.2">
    <property type="nucleotide sequence ID" value="XM_015657728.2"/>
</dbReference>
<feature type="domain" description="MYND-type" evidence="13">
    <location>
        <begin position="32"/>
        <end position="69"/>
    </location>
</feature>
<accession>A0A6J0BEA0</accession>
<dbReference type="FunCoup" id="A0A6J0BEA0">
    <property type="interactions" value="1246"/>
</dbReference>
<dbReference type="InterPro" id="IPR005123">
    <property type="entry name" value="Oxoglu/Fe-dep_dioxygenase_dom"/>
</dbReference>
<comment type="catalytic activity">
    <reaction evidence="10">
        <text>L-prolyl-[hypoxia-inducible factor alpha subunit] + 2-oxoglutarate + O2 = trans-4-hydroxy-L-prolyl-[hypoxia-inducible factor alpha subunit] + succinate + CO2</text>
        <dbReference type="Rhea" id="RHEA:48400"/>
        <dbReference type="Rhea" id="RHEA-COMP:12093"/>
        <dbReference type="Rhea" id="RHEA-COMP:12094"/>
        <dbReference type="ChEBI" id="CHEBI:15379"/>
        <dbReference type="ChEBI" id="CHEBI:16526"/>
        <dbReference type="ChEBI" id="CHEBI:16810"/>
        <dbReference type="ChEBI" id="CHEBI:30031"/>
        <dbReference type="ChEBI" id="CHEBI:50342"/>
        <dbReference type="ChEBI" id="CHEBI:61965"/>
        <dbReference type="EC" id="1.14.11.29"/>
    </reaction>
</comment>
<evidence type="ECO:0000256" key="7">
    <source>
        <dbReference type="ARBA" id="ARBA00023002"/>
    </source>
</evidence>
<keyword evidence="3 11" id="KW-0863">Zinc-finger</keyword>
<keyword evidence="8" id="KW-0408">Iron</keyword>
<organism evidence="16">
    <name type="scientific">Neodiprion lecontei</name>
    <name type="common">Redheaded pine sawfly</name>
    <dbReference type="NCBI Taxonomy" id="441921"/>
    <lineage>
        <taxon>Eukaryota</taxon>
        <taxon>Metazoa</taxon>
        <taxon>Ecdysozoa</taxon>
        <taxon>Arthropoda</taxon>
        <taxon>Hexapoda</taxon>
        <taxon>Insecta</taxon>
        <taxon>Pterygota</taxon>
        <taxon>Neoptera</taxon>
        <taxon>Endopterygota</taxon>
        <taxon>Hymenoptera</taxon>
        <taxon>Tenthredinoidea</taxon>
        <taxon>Diprionidae</taxon>
        <taxon>Diprioninae</taxon>
        <taxon>Neodiprion</taxon>
    </lineage>
</organism>
<dbReference type="GO" id="GO:0008270">
    <property type="term" value="F:zinc ion binding"/>
    <property type="evidence" value="ECO:0007669"/>
    <property type="project" value="UniProtKB-KW"/>
</dbReference>
<keyword evidence="15" id="KW-1185">Reference proteome</keyword>
<dbReference type="Proteomes" id="UP000829291">
    <property type="component" value="Chromosome 7"/>
</dbReference>
<dbReference type="InterPro" id="IPR006620">
    <property type="entry name" value="Pro_4_hyd_alph"/>
</dbReference>
<evidence type="ECO:0000256" key="1">
    <source>
        <dbReference type="ARBA" id="ARBA00001961"/>
    </source>
</evidence>
<keyword evidence="4" id="KW-0862">Zinc</keyword>
<name>A0A6J0BEA0_NEOLC</name>
<feature type="compositionally biased region" description="Polar residues" evidence="12">
    <location>
        <begin position="71"/>
        <end position="90"/>
    </location>
</feature>
<dbReference type="PANTHER" id="PTHR12907:SF26">
    <property type="entry name" value="HIF PROLYL HYDROXYLASE, ISOFORM C"/>
    <property type="match status" value="1"/>
</dbReference>
<dbReference type="InterPro" id="IPR044862">
    <property type="entry name" value="Pro_4_hyd_alph_FE2OG_OXY"/>
</dbReference>
<sequence>MSEPRASRSQTVEAGASFSLTSTPTAPTAQVCAVCKRSDKILRCARCKVTVYCSKEHQRDDWKRHKPSCAPKQTSSGPEPNLKTSGSPDSLPNYFSRRPPEPQDPAIAAEQLLVAEASPINQKGSSEDTILGARAELLNPALEGSEILRDMPTPQHYGLRNFPEVSLGGKNGALPISPLSKQIDDRVIDHYSRVVVKDMNKWGVCAMNDFLGPEKGSLVLDEVLNMYSAGLFRDGQLVSQRGGAGDLRRAIRGDQITWLDGKEKECPNIGLLISQVDAIILRANKMLSNGKMGQYTINGRTKAMVACYPGNGSRYVKHVDNPNHDGRCVTAIYYLNRDWNVEQDGGLLRIFPEGWKDSVANIEPIFDRILFFWSDRRNPHEVQPAYRTRYAITLWYFDADERNMACQRYQQERKLSQSKNT</sequence>
<keyword evidence="7" id="KW-0560">Oxidoreductase</keyword>
<dbReference type="Pfam" id="PF01753">
    <property type="entry name" value="zf-MYND"/>
    <property type="match status" value="1"/>
</dbReference>
<dbReference type="GO" id="GO:0005634">
    <property type="term" value="C:nucleus"/>
    <property type="evidence" value="ECO:0007669"/>
    <property type="project" value="UniProtKB-SubCell"/>
</dbReference>
<dbReference type="SMART" id="SM00702">
    <property type="entry name" value="P4Hc"/>
    <property type="match status" value="1"/>
</dbReference>
<evidence type="ECO:0000256" key="5">
    <source>
        <dbReference type="ARBA" id="ARBA00022896"/>
    </source>
</evidence>
<dbReference type="GeneID" id="107219490"/>
<dbReference type="EC" id="1.14.11.29" evidence="9"/>
<keyword evidence="2" id="KW-0479">Metal-binding</keyword>
<dbReference type="Gene3D" id="6.10.140.2220">
    <property type="match status" value="1"/>
</dbReference>
<dbReference type="PROSITE" id="PS51471">
    <property type="entry name" value="FE2OG_OXY"/>
    <property type="match status" value="1"/>
</dbReference>
<feature type="region of interest" description="Disordered" evidence="12">
    <location>
        <begin position="62"/>
        <end position="103"/>
    </location>
</feature>
<evidence type="ECO:0000256" key="4">
    <source>
        <dbReference type="ARBA" id="ARBA00022833"/>
    </source>
</evidence>
<evidence type="ECO:0000259" key="13">
    <source>
        <dbReference type="PROSITE" id="PS50865"/>
    </source>
</evidence>
<evidence type="ECO:0000256" key="10">
    <source>
        <dbReference type="ARBA" id="ARBA00049134"/>
    </source>
</evidence>
<evidence type="ECO:0000256" key="2">
    <source>
        <dbReference type="ARBA" id="ARBA00022723"/>
    </source>
</evidence>
<evidence type="ECO:0000256" key="3">
    <source>
        <dbReference type="ARBA" id="ARBA00022771"/>
    </source>
</evidence>
<dbReference type="KEGG" id="nlo:107219490"/>
<evidence type="ECO:0000256" key="11">
    <source>
        <dbReference type="PROSITE-ProRule" id="PRU00134"/>
    </source>
</evidence>
<evidence type="ECO:0000256" key="8">
    <source>
        <dbReference type="ARBA" id="ARBA00023004"/>
    </source>
</evidence>
<feature type="domain" description="Fe2OG dioxygenase" evidence="14">
    <location>
        <begin position="296"/>
        <end position="398"/>
    </location>
</feature>
<evidence type="ECO:0000256" key="9">
    <source>
        <dbReference type="ARBA" id="ARBA00039004"/>
    </source>
</evidence>
<evidence type="ECO:0000256" key="12">
    <source>
        <dbReference type="SAM" id="MobiDB-lite"/>
    </source>
</evidence>
<dbReference type="InterPro" id="IPR002893">
    <property type="entry name" value="Znf_MYND"/>
</dbReference>
<evidence type="ECO:0000259" key="14">
    <source>
        <dbReference type="PROSITE" id="PS51471"/>
    </source>
</evidence>
<dbReference type="PROSITE" id="PS01360">
    <property type="entry name" value="ZF_MYND_1"/>
    <property type="match status" value="1"/>
</dbReference>
<dbReference type="Pfam" id="PF13640">
    <property type="entry name" value="2OG-FeII_Oxy_3"/>
    <property type="match status" value="1"/>
</dbReference>
<gene>
    <name evidence="16" type="primary">LOC107219490</name>
</gene>